<proteinExistence type="predicted"/>
<evidence type="ECO:0000313" key="1">
    <source>
        <dbReference type="EMBL" id="MFC3885878.1"/>
    </source>
</evidence>
<reference evidence="2" key="1">
    <citation type="journal article" date="2019" name="Int. J. Syst. Evol. Microbiol.">
        <title>The Global Catalogue of Microorganisms (GCM) 10K type strain sequencing project: providing services to taxonomists for standard genome sequencing and annotation.</title>
        <authorList>
            <consortium name="The Broad Institute Genomics Platform"/>
            <consortium name="The Broad Institute Genome Sequencing Center for Infectious Disease"/>
            <person name="Wu L."/>
            <person name="Ma J."/>
        </authorList>
    </citation>
    <scope>NUCLEOTIDE SEQUENCE [LARGE SCALE GENOMIC DNA]</scope>
    <source>
        <strain evidence="2">CCUG 61889</strain>
    </source>
</reference>
<keyword evidence="2" id="KW-1185">Reference proteome</keyword>
<dbReference type="InterPro" id="IPR025017">
    <property type="entry name" value="DUF3954"/>
</dbReference>
<protein>
    <submittedName>
        <fullName evidence="1">DUF3954 domain-containing protein</fullName>
    </submittedName>
</protein>
<accession>A0ABV8B6T7</accession>
<dbReference type="RefSeq" id="WP_377918263.1">
    <property type="nucleotide sequence ID" value="NZ_JBHRZT010000072.1"/>
</dbReference>
<organism evidence="1 2">
    <name type="scientific">Bacillus songklensis</name>
    <dbReference type="NCBI Taxonomy" id="1069116"/>
    <lineage>
        <taxon>Bacteria</taxon>
        <taxon>Bacillati</taxon>
        <taxon>Bacillota</taxon>
        <taxon>Bacilli</taxon>
        <taxon>Bacillales</taxon>
        <taxon>Bacillaceae</taxon>
        <taxon>Bacillus</taxon>
    </lineage>
</organism>
<dbReference type="EMBL" id="JBHRZT010000072">
    <property type="protein sequence ID" value="MFC3885878.1"/>
    <property type="molecule type" value="Genomic_DNA"/>
</dbReference>
<evidence type="ECO:0000313" key="2">
    <source>
        <dbReference type="Proteomes" id="UP001595752"/>
    </source>
</evidence>
<dbReference type="Proteomes" id="UP001595752">
    <property type="component" value="Unassembled WGS sequence"/>
</dbReference>
<name>A0ABV8B6T7_9BACI</name>
<sequence length="43" mass="4752">MNVNIEKMTAEIDLMKNATYIIKDGKIQEVPQPAAGYGKQVIS</sequence>
<comment type="caution">
    <text evidence="1">The sequence shown here is derived from an EMBL/GenBank/DDBJ whole genome shotgun (WGS) entry which is preliminary data.</text>
</comment>
<gene>
    <name evidence="1" type="ORF">ACFOU2_21335</name>
</gene>
<dbReference type="Pfam" id="PF13128">
    <property type="entry name" value="DUF3954"/>
    <property type="match status" value="1"/>
</dbReference>